<accession>A0A8S5T9Q6</accession>
<proteinExistence type="predicted"/>
<name>A0A8S5T9Q6_9CAUD</name>
<reference evidence="1" key="1">
    <citation type="journal article" date="2021" name="Proc. Natl. Acad. Sci. U.S.A.">
        <title>A Catalog of Tens of Thousands of Viruses from Human Metagenomes Reveals Hidden Associations with Chronic Diseases.</title>
        <authorList>
            <person name="Tisza M.J."/>
            <person name="Buck C.B."/>
        </authorList>
    </citation>
    <scope>NUCLEOTIDE SEQUENCE</scope>
    <source>
        <strain evidence="1">CtU557</strain>
    </source>
</reference>
<dbReference type="InterPro" id="IPR056209">
    <property type="entry name" value="SU10_adaptor"/>
</dbReference>
<dbReference type="EMBL" id="BK032771">
    <property type="protein sequence ID" value="DAF59490.1"/>
    <property type="molecule type" value="Genomic_DNA"/>
</dbReference>
<sequence>MDYNLAGLRNRVIVDKLDDDEFEPQIVDNFLNDTLRDIYNQYELPFQEKIFQGTIPAGSTMFKLPSDVAQMQSQSVAGVPNFHAKKTNWRDFIRAHPDTLSATPSAPNNWTLYGGNILLDAPTDDDYTMTMYYIKRPVKLTQDSDVPELPEEFEELLVLGAFRRILERNEDYDLAASVEAQYQSKLVQLVNRYGFRDADGPIIMKNRQRRV</sequence>
<evidence type="ECO:0000313" key="1">
    <source>
        <dbReference type="EMBL" id="DAF59490.1"/>
    </source>
</evidence>
<dbReference type="Pfam" id="PF24175">
    <property type="entry name" value="SU10_adaptor"/>
    <property type="match status" value="1"/>
</dbReference>
<protein>
    <submittedName>
        <fullName evidence="1">Head to tail adaptor</fullName>
    </submittedName>
</protein>
<organism evidence="1">
    <name type="scientific">Podoviridae sp. ctU557</name>
    <dbReference type="NCBI Taxonomy" id="2827736"/>
    <lineage>
        <taxon>Viruses</taxon>
        <taxon>Duplodnaviria</taxon>
        <taxon>Heunggongvirae</taxon>
        <taxon>Uroviricota</taxon>
        <taxon>Caudoviricetes</taxon>
    </lineage>
</organism>